<accession>A0A1R3HMF0</accession>
<dbReference type="Gramene" id="OMO71494">
    <property type="protein sequence ID" value="OMO71494"/>
    <property type="gene ID" value="CCACVL1_18203"/>
</dbReference>
<gene>
    <name evidence="1" type="ORF">CCACVL1_18203</name>
</gene>
<evidence type="ECO:0000313" key="2">
    <source>
        <dbReference type="Proteomes" id="UP000188268"/>
    </source>
</evidence>
<dbReference type="Proteomes" id="UP000188268">
    <property type="component" value="Unassembled WGS sequence"/>
</dbReference>
<sequence>MELKSIKVSTIAYDVLRPLWQTKSSQPE</sequence>
<dbReference type="EMBL" id="AWWV01011594">
    <property type="protein sequence ID" value="OMO71494.1"/>
    <property type="molecule type" value="Genomic_DNA"/>
</dbReference>
<evidence type="ECO:0000313" key="1">
    <source>
        <dbReference type="EMBL" id="OMO71494.1"/>
    </source>
</evidence>
<proteinExistence type="predicted"/>
<protein>
    <submittedName>
        <fullName evidence="1">Uncharacterized protein</fullName>
    </submittedName>
</protein>
<name>A0A1R3HMF0_COCAP</name>
<dbReference type="AlphaFoldDB" id="A0A1R3HMF0"/>
<comment type="caution">
    <text evidence="1">The sequence shown here is derived from an EMBL/GenBank/DDBJ whole genome shotgun (WGS) entry which is preliminary data.</text>
</comment>
<keyword evidence="2" id="KW-1185">Reference proteome</keyword>
<reference evidence="1 2" key="1">
    <citation type="submission" date="2013-09" db="EMBL/GenBank/DDBJ databases">
        <title>Corchorus capsularis genome sequencing.</title>
        <authorList>
            <person name="Alam M."/>
            <person name="Haque M.S."/>
            <person name="Islam M.S."/>
            <person name="Emdad E.M."/>
            <person name="Islam M.M."/>
            <person name="Ahmed B."/>
            <person name="Halim A."/>
            <person name="Hossen Q.M.M."/>
            <person name="Hossain M.Z."/>
            <person name="Ahmed R."/>
            <person name="Khan M.M."/>
            <person name="Islam R."/>
            <person name="Rashid M.M."/>
            <person name="Khan S.A."/>
            <person name="Rahman M.S."/>
            <person name="Alam M."/>
        </authorList>
    </citation>
    <scope>NUCLEOTIDE SEQUENCE [LARGE SCALE GENOMIC DNA]</scope>
    <source>
        <strain evidence="2">cv. CVL-1</strain>
        <tissue evidence="1">Whole seedling</tissue>
    </source>
</reference>
<organism evidence="1 2">
    <name type="scientific">Corchorus capsularis</name>
    <name type="common">Jute</name>
    <dbReference type="NCBI Taxonomy" id="210143"/>
    <lineage>
        <taxon>Eukaryota</taxon>
        <taxon>Viridiplantae</taxon>
        <taxon>Streptophyta</taxon>
        <taxon>Embryophyta</taxon>
        <taxon>Tracheophyta</taxon>
        <taxon>Spermatophyta</taxon>
        <taxon>Magnoliopsida</taxon>
        <taxon>eudicotyledons</taxon>
        <taxon>Gunneridae</taxon>
        <taxon>Pentapetalae</taxon>
        <taxon>rosids</taxon>
        <taxon>malvids</taxon>
        <taxon>Malvales</taxon>
        <taxon>Malvaceae</taxon>
        <taxon>Grewioideae</taxon>
        <taxon>Apeibeae</taxon>
        <taxon>Corchorus</taxon>
    </lineage>
</organism>